<evidence type="ECO:0000256" key="1">
    <source>
        <dbReference type="SAM" id="Phobius"/>
    </source>
</evidence>
<organism evidence="3 4">
    <name type="scientific">Adineta ricciae</name>
    <name type="common">Rotifer</name>
    <dbReference type="NCBI Taxonomy" id="249248"/>
    <lineage>
        <taxon>Eukaryota</taxon>
        <taxon>Metazoa</taxon>
        <taxon>Spiralia</taxon>
        <taxon>Gnathifera</taxon>
        <taxon>Rotifera</taxon>
        <taxon>Eurotatoria</taxon>
        <taxon>Bdelloidea</taxon>
        <taxon>Adinetida</taxon>
        <taxon>Adinetidae</taxon>
        <taxon>Adineta</taxon>
    </lineage>
</organism>
<dbReference type="EMBL" id="CAJNOJ010000025">
    <property type="protein sequence ID" value="CAF0865794.1"/>
    <property type="molecule type" value="Genomic_DNA"/>
</dbReference>
<dbReference type="OrthoDB" id="10046893at2759"/>
<accession>A0A814LRU0</accession>
<keyword evidence="1" id="KW-1133">Transmembrane helix</keyword>
<feature type="transmembrane region" description="Helical" evidence="1">
    <location>
        <begin position="95"/>
        <end position="115"/>
    </location>
</feature>
<keyword evidence="4" id="KW-1185">Reference proteome</keyword>
<keyword evidence="1" id="KW-0812">Transmembrane</keyword>
<feature type="transmembrane region" description="Helical" evidence="1">
    <location>
        <begin position="65"/>
        <end position="89"/>
    </location>
</feature>
<dbReference type="AlphaFoldDB" id="A0A814LRU0"/>
<keyword evidence="1" id="KW-0472">Membrane</keyword>
<reference evidence="3" key="1">
    <citation type="submission" date="2021-02" db="EMBL/GenBank/DDBJ databases">
        <authorList>
            <person name="Nowell W R."/>
        </authorList>
    </citation>
    <scope>NUCLEOTIDE SEQUENCE</scope>
</reference>
<evidence type="ECO:0000313" key="2">
    <source>
        <dbReference type="EMBL" id="CAF0865794.1"/>
    </source>
</evidence>
<dbReference type="EMBL" id="CAJNOR010001070">
    <property type="protein sequence ID" value="CAF1068793.1"/>
    <property type="molecule type" value="Genomic_DNA"/>
</dbReference>
<dbReference type="Proteomes" id="UP000663828">
    <property type="component" value="Unassembled WGS sequence"/>
</dbReference>
<evidence type="ECO:0000313" key="4">
    <source>
        <dbReference type="Proteomes" id="UP000663828"/>
    </source>
</evidence>
<feature type="transmembrane region" description="Helical" evidence="1">
    <location>
        <begin position="136"/>
        <end position="157"/>
    </location>
</feature>
<feature type="transmembrane region" description="Helical" evidence="1">
    <location>
        <begin position="32"/>
        <end position="53"/>
    </location>
</feature>
<proteinExistence type="predicted"/>
<name>A0A814LRU0_ADIRI</name>
<dbReference type="Proteomes" id="UP000663852">
    <property type="component" value="Unassembled WGS sequence"/>
</dbReference>
<comment type="caution">
    <text evidence="3">The sequence shown here is derived from an EMBL/GenBank/DDBJ whole genome shotgun (WGS) entry which is preliminary data.</text>
</comment>
<gene>
    <name evidence="2" type="ORF">EDS130_LOCUS8038</name>
    <name evidence="3" type="ORF">XAT740_LOCUS16692</name>
</gene>
<sequence>MQQTITITSLFNTNEHPIQFNFSSRLRLTRHLVHITIFIVFISILAFIGHWRLSARKCNQSLSYFSRFIISIGIVSLVLNDLLIVNGITHPPWCYIHQIILHCLLTIIVTGHLLPDFYSYYTSRFSQQRDSDKLKSAVIFMFMLFLITQLILMIQWSDLWDKNSLDRPILCLGNVRPQLLILLLHILDFISIIQTIRSSSFTNEINLIHEKLLELNSILLRICYFFGTSVLQIFFLPGEFSGTLYSAILVIEYTLKYFVRTLYHSNEKYEINMIGLDNNDIPYLRLQSEDVGDDTRLLNDIN</sequence>
<evidence type="ECO:0000313" key="3">
    <source>
        <dbReference type="EMBL" id="CAF1068793.1"/>
    </source>
</evidence>
<protein>
    <submittedName>
        <fullName evidence="3">Uncharacterized protein</fullName>
    </submittedName>
</protein>